<reference evidence="2 3" key="1">
    <citation type="journal article" date="2024" name="Microbiol. Resour. Announc.">
        <title>Genome annotations for the ascomycete fungi Trichoderma harzianum, Trichoderma aggressivum, and Purpureocillium lilacinum.</title>
        <authorList>
            <person name="Beijen E.P.W."/>
            <person name="Ohm R.A."/>
        </authorList>
    </citation>
    <scope>NUCLEOTIDE SEQUENCE [LARGE SCALE GENOMIC DNA]</scope>
    <source>
        <strain evidence="2 3">CBS 150709</strain>
    </source>
</reference>
<evidence type="ECO:0000313" key="2">
    <source>
        <dbReference type="EMBL" id="KAK4089742.1"/>
    </source>
</evidence>
<comment type="caution">
    <text evidence="2">The sequence shown here is derived from an EMBL/GenBank/DDBJ whole genome shotgun (WGS) entry which is preliminary data.</text>
</comment>
<gene>
    <name evidence="2" type="ORF">Purlil1_5845</name>
</gene>
<dbReference type="Proteomes" id="UP001287286">
    <property type="component" value="Unassembled WGS sequence"/>
</dbReference>
<evidence type="ECO:0000256" key="1">
    <source>
        <dbReference type="SAM" id="MobiDB-lite"/>
    </source>
</evidence>
<feature type="compositionally biased region" description="Basic and acidic residues" evidence="1">
    <location>
        <begin position="85"/>
        <end position="102"/>
    </location>
</feature>
<accession>A0ABR0C0P9</accession>
<feature type="region of interest" description="Disordered" evidence="1">
    <location>
        <begin position="1"/>
        <end position="33"/>
    </location>
</feature>
<protein>
    <submittedName>
        <fullName evidence="2">Uncharacterized protein</fullName>
    </submittedName>
</protein>
<organism evidence="2 3">
    <name type="scientific">Purpureocillium lilacinum</name>
    <name type="common">Paecilomyces lilacinus</name>
    <dbReference type="NCBI Taxonomy" id="33203"/>
    <lineage>
        <taxon>Eukaryota</taxon>
        <taxon>Fungi</taxon>
        <taxon>Dikarya</taxon>
        <taxon>Ascomycota</taxon>
        <taxon>Pezizomycotina</taxon>
        <taxon>Sordariomycetes</taxon>
        <taxon>Hypocreomycetidae</taxon>
        <taxon>Hypocreales</taxon>
        <taxon>Ophiocordycipitaceae</taxon>
        <taxon>Purpureocillium</taxon>
    </lineage>
</organism>
<proteinExistence type="predicted"/>
<keyword evidence="3" id="KW-1185">Reference proteome</keyword>
<dbReference type="EMBL" id="JAWRVI010000018">
    <property type="protein sequence ID" value="KAK4089742.1"/>
    <property type="molecule type" value="Genomic_DNA"/>
</dbReference>
<feature type="region of interest" description="Disordered" evidence="1">
    <location>
        <begin position="73"/>
        <end position="134"/>
    </location>
</feature>
<evidence type="ECO:0000313" key="3">
    <source>
        <dbReference type="Proteomes" id="UP001287286"/>
    </source>
</evidence>
<feature type="region of interest" description="Disordered" evidence="1">
    <location>
        <begin position="273"/>
        <end position="293"/>
    </location>
</feature>
<sequence length="418" mass="45064">MRAGARFPLDNGAVKSTEIDPTAREGAPQPGPRWVIKNMGKGRAALRPIPAHPIPSHPLARPTDLGPWLLVARGTPNRQRRSRWRHGEPPIRRAAGDRHPTPRLDSTQLNRPPTKWQRRPQSPDSQEGKPDPLIVGPTGLLWSRLAWQVNANWVTSTMVGLTRWAFPGVFPSTCVRPVESHCQRLGASRYGSPAPNVNWRNAASQEASLRRRCESAELLLIPGIRRSAQPRRSIDRDRANGKESAAATVRAGCFHRVSDRWCRIPSYPEGSLDGAIRTARRQPTSVQDPAGDGGRCLELSAAASNDGGNGSRGPLCGCQSSEAVSTASSGRSSSPRSPPARGSCVCTTASLRASLTDADLWLEWNAAARCFIAGAFAVLRAGRLAKQVTGVADCIKDEATMGDGKDVARSAIVPSHRS</sequence>
<name>A0ABR0C0P9_PURLI</name>